<dbReference type="PANTHER" id="PTHR10039">
    <property type="entry name" value="AMELOGENIN"/>
    <property type="match status" value="1"/>
</dbReference>
<dbReference type="Proteomes" id="UP000191285">
    <property type="component" value="Unassembled WGS sequence"/>
</dbReference>
<dbReference type="InterPro" id="IPR056884">
    <property type="entry name" value="NPHP3-like_N"/>
</dbReference>
<keyword evidence="5" id="KW-1185">Reference proteome</keyword>
<organism evidence="4 5">
    <name type="scientific">Penicillium steckii</name>
    <dbReference type="NCBI Taxonomy" id="303698"/>
    <lineage>
        <taxon>Eukaryota</taxon>
        <taxon>Fungi</taxon>
        <taxon>Dikarya</taxon>
        <taxon>Ascomycota</taxon>
        <taxon>Pezizomycotina</taxon>
        <taxon>Eurotiomycetes</taxon>
        <taxon>Eurotiomycetidae</taxon>
        <taxon>Eurotiales</taxon>
        <taxon>Aspergillaceae</taxon>
        <taxon>Penicillium</taxon>
    </lineage>
</organism>
<evidence type="ECO:0000313" key="4">
    <source>
        <dbReference type="EMBL" id="OQE29715.1"/>
    </source>
</evidence>
<dbReference type="EMBL" id="MLKD01000002">
    <property type="protein sequence ID" value="OQE29715.1"/>
    <property type="molecule type" value="Genomic_DNA"/>
</dbReference>
<dbReference type="Pfam" id="PF24883">
    <property type="entry name" value="NPHP3_N"/>
    <property type="match status" value="1"/>
</dbReference>
<dbReference type="Pfam" id="PF17109">
    <property type="entry name" value="Goodbye"/>
    <property type="match status" value="1"/>
</dbReference>
<name>A0A1V6TTJ4_9EURO</name>
<dbReference type="InterPro" id="IPR031350">
    <property type="entry name" value="Goodbye_dom"/>
</dbReference>
<dbReference type="SUPFAM" id="SSF52540">
    <property type="entry name" value="P-loop containing nucleoside triphosphate hydrolases"/>
    <property type="match status" value="1"/>
</dbReference>
<evidence type="ECO:0000256" key="1">
    <source>
        <dbReference type="ARBA" id="ARBA00022737"/>
    </source>
</evidence>
<feature type="domain" description="Fungal STAND N-terminal Goodbye" evidence="2">
    <location>
        <begin position="16"/>
        <end position="133"/>
    </location>
</feature>
<accession>A0A1V6TTJ4</accession>
<evidence type="ECO:0000313" key="5">
    <source>
        <dbReference type="Proteomes" id="UP000191285"/>
    </source>
</evidence>
<proteinExistence type="predicted"/>
<feature type="domain" description="Nephrocystin 3-like N-terminal" evidence="3">
    <location>
        <begin position="285"/>
        <end position="456"/>
    </location>
</feature>
<dbReference type="Gene3D" id="3.40.50.300">
    <property type="entry name" value="P-loop containing nucleotide triphosphate hydrolases"/>
    <property type="match status" value="1"/>
</dbReference>
<dbReference type="SUPFAM" id="SSF48452">
    <property type="entry name" value="TPR-like"/>
    <property type="match status" value="1"/>
</dbReference>
<dbReference type="OrthoDB" id="2913095at2759"/>
<dbReference type="InterPro" id="IPR011990">
    <property type="entry name" value="TPR-like_helical_dom_sf"/>
</dbReference>
<protein>
    <submittedName>
        <fullName evidence="4">Uncharacterized protein</fullName>
    </submittedName>
</protein>
<evidence type="ECO:0000259" key="2">
    <source>
        <dbReference type="Pfam" id="PF17109"/>
    </source>
</evidence>
<keyword evidence="1" id="KW-0677">Repeat</keyword>
<evidence type="ECO:0000259" key="3">
    <source>
        <dbReference type="Pfam" id="PF24883"/>
    </source>
</evidence>
<sequence>MSAVEITDDYNIQEAWNRACQAFAHTAKIDLTTSPKFSVDEVLDQIRKKQDDDNEKHNKFRAAKDVIAKTSKLIMVLGGIAAQGASMVFAPSSLCFNAISFLIETGAKYKRIFSSLEELFRRISDVLERCKIYMRLPPEAVDISLRKIINEELVCFVDICALSIRVMKGNKILTALKVFAFDSDEGVSGQLGRLATLVERESQMRATLGFESQKTSEKVIVETRDGTKKVTASVDKLLTFEKKRDADNLAKRLLGNIDNNLDTPSETFKGIQGIYKRHLSEQVPGSGGWLGKDSLYSSWVETQRSRCSILGVAGDEGFGKSFLFTAIAKGLQETYSEGGEDMKTTSVAYYFFDQEKKDSSLIKALEVLAWQIAKSDVVYRKDLGSVKTAGINQIGPLCDQVFGKSYKSDSVFFLLLDGVDQVDKQHLKEFVQVLSNWQSISKGWSGFTLRILLTGRTEVMGKIKTELGDGISILDMAARNRDDMNKFIDDRMDKMEILSGDSEQVKSLRSEILEVLANRTNGDFVNVGLLLDEISGKQRPGEIREILSRSGENRSDTIVRKIEYLNETLSEQDISDLNDLLTWTIFAIRPLTPEELEVVIFLKSREPSLRPLAEKIRDQYSSLLQIGAAQVHLVSDSIGDFLRGDSGVDQGDDGEHELVDTGDVNEAEVRIVRRFLESVCDPKLFDKFGFDDFFQRKLKGKTARVGVNAEMAHLTMVSTCLEVICSKESPNLDPLLDYAVAYFGDHLKLADPSLTLPRHKIALGPQLVKVFTDEEVIDRWWTLSSPWLRERWIYDDELAEIALKWLQDSAVTKNIAEDQKAWIKSLSSKSELDADILQHVGRILARRWLRSGALDVAFMFDAVHGYMTKIESRKDQNVVRSTADPEATQIEPSQILDAAKWAQEQIGIDKMEYEENRNLARTLREYGKYDDAIEQFKITSTLSKENWLCQHGLADCYATKECYTEAIEILEAAKEGIRKGETGNYEELKESLADVNNDLASWNRSLGRNDEALAIYQERLQVFPEDYGTTFNLITLLHEQGKHSDLLEFLQSLKESKESETGIDMLTRNFHEYYDRDIYKSALFASVMGDQEFEIIFDGYNQAVAAAKDLILKERKAGNATQEWSALVCQMELMTHLALLCQEYGVGNTERTSYAIEQLLRILELARLCFERLQESPETFAELLGHLEYAASFRAVDDLTSGFYASHPSRLLAQYNLLQGNEEKAKSLLRPYIKLNMELLSDDDPLNDWQAYNGLAIHLMAAGREADACAAWSLITPSATEGGETSGNDSQGSFLNFCDGDCEKRWTYADDFYICKVCSYVQFDKGCLDKHQEESSSPKICSKKHGMLHVAAYDSEGHKRVGEGNVKVGEEIMSVDEWLQSIRGYWGLKLE</sequence>
<dbReference type="Gene3D" id="1.25.40.10">
    <property type="entry name" value="Tetratricopeptide repeat domain"/>
    <property type="match status" value="2"/>
</dbReference>
<gene>
    <name evidence="4" type="ORF">PENSTE_c002G02091</name>
</gene>
<dbReference type="Pfam" id="PF13432">
    <property type="entry name" value="TPR_16"/>
    <property type="match status" value="1"/>
</dbReference>
<dbReference type="PANTHER" id="PTHR10039:SF17">
    <property type="entry name" value="FUNGAL STAND N-TERMINAL GOODBYE DOMAIN-CONTAINING PROTEIN-RELATED"/>
    <property type="match status" value="1"/>
</dbReference>
<dbReference type="InterPro" id="IPR027417">
    <property type="entry name" value="P-loop_NTPase"/>
</dbReference>
<reference evidence="5" key="1">
    <citation type="journal article" date="2017" name="Nat. Microbiol.">
        <title>Global analysis of biosynthetic gene clusters reveals vast potential of secondary metabolite production in Penicillium species.</title>
        <authorList>
            <person name="Nielsen J.C."/>
            <person name="Grijseels S."/>
            <person name="Prigent S."/>
            <person name="Ji B."/>
            <person name="Dainat J."/>
            <person name="Nielsen K.F."/>
            <person name="Frisvad J.C."/>
            <person name="Workman M."/>
            <person name="Nielsen J."/>
        </authorList>
    </citation>
    <scope>NUCLEOTIDE SEQUENCE [LARGE SCALE GENOMIC DNA]</scope>
    <source>
        <strain evidence="5">IBT 24891</strain>
    </source>
</reference>
<comment type="caution">
    <text evidence="4">The sequence shown here is derived from an EMBL/GenBank/DDBJ whole genome shotgun (WGS) entry which is preliminary data.</text>
</comment>